<proteinExistence type="predicted"/>
<evidence type="ECO:0000313" key="3">
    <source>
        <dbReference type="EMBL" id="CDR40504.1"/>
    </source>
</evidence>
<keyword evidence="5" id="KW-1185">Reference proteome</keyword>
<dbReference type="AlphaFoldDB" id="A0A061AYS9"/>
<dbReference type="Proteomes" id="UP000189513">
    <property type="component" value="Unassembled WGS sequence"/>
</dbReference>
<evidence type="ECO:0000256" key="2">
    <source>
        <dbReference type="SAM" id="MobiDB-lite"/>
    </source>
</evidence>
<feature type="coiled-coil region" evidence="1">
    <location>
        <begin position="99"/>
        <end position="129"/>
    </location>
</feature>
<gene>
    <name evidence="4" type="ORF">BON22_2218</name>
    <name evidence="3" type="ORF">CYFA0S_05e01178g</name>
</gene>
<feature type="compositionally biased region" description="Polar residues" evidence="2">
    <location>
        <begin position="42"/>
        <end position="54"/>
    </location>
</feature>
<keyword evidence="1" id="KW-0175">Coiled coil</keyword>
<reference evidence="3" key="1">
    <citation type="journal article" date="2014" name="Genome Announc.">
        <title>Genome sequence of the yeast Cyberlindnera fabianii (Hansenula fabianii).</title>
        <authorList>
            <person name="Freel K.C."/>
            <person name="Sarilar V."/>
            <person name="Neuveglise C."/>
            <person name="Devillers H."/>
            <person name="Friedrich A."/>
            <person name="Schacherer J."/>
        </authorList>
    </citation>
    <scope>NUCLEOTIDE SEQUENCE</scope>
    <source>
        <strain evidence="3">YJS4271</strain>
    </source>
</reference>
<reference evidence="4" key="3">
    <citation type="submission" date="2017-01" db="EMBL/GenBank/DDBJ databases">
        <authorList>
            <person name="Mah S.A."/>
            <person name="Swanson W.J."/>
            <person name="Moy G.W."/>
            <person name="Vacquier V.D."/>
        </authorList>
    </citation>
    <scope>NUCLEOTIDE SEQUENCE [LARGE SCALE GENOMIC DNA]</scope>
    <source>
        <strain evidence="4">65</strain>
    </source>
</reference>
<dbReference type="EMBL" id="MPUK01000003">
    <property type="protein sequence ID" value="ONH68304.1"/>
    <property type="molecule type" value="Genomic_DNA"/>
</dbReference>
<reference evidence="5" key="2">
    <citation type="journal article" date="2017" name="Genome Announc.">
        <title>Genome sequences of Cyberlindnera fabianii 65, Pichia kudriavzevii 129, and Saccharomyces cerevisiae 131 isolated from fermented masau fruits in Zimbabwe.</title>
        <authorList>
            <person name="van Rijswijck I.M.H."/>
            <person name="Derks M.F.L."/>
            <person name="Abee T."/>
            <person name="de Ridder D."/>
            <person name="Smid E.J."/>
        </authorList>
    </citation>
    <scope>NUCLEOTIDE SEQUENCE [LARGE SCALE GENOMIC DNA]</scope>
    <source>
        <strain evidence="5">65</strain>
    </source>
</reference>
<evidence type="ECO:0000313" key="4">
    <source>
        <dbReference type="EMBL" id="ONH68304.1"/>
    </source>
</evidence>
<evidence type="ECO:0000313" key="5">
    <source>
        <dbReference type="Proteomes" id="UP000189513"/>
    </source>
</evidence>
<dbReference type="OrthoDB" id="3982712at2759"/>
<dbReference type="EMBL" id="LK052890">
    <property type="protein sequence ID" value="CDR40504.1"/>
    <property type="molecule type" value="Genomic_DNA"/>
</dbReference>
<protein>
    <submittedName>
        <fullName evidence="3">CYFA0S05e01178g1_1</fullName>
    </submittedName>
</protein>
<organism evidence="3">
    <name type="scientific">Cyberlindnera fabianii</name>
    <name type="common">Yeast</name>
    <name type="synonym">Hansenula fabianii</name>
    <dbReference type="NCBI Taxonomy" id="36022"/>
    <lineage>
        <taxon>Eukaryota</taxon>
        <taxon>Fungi</taxon>
        <taxon>Dikarya</taxon>
        <taxon>Ascomycota</taxon>
        <taxon>Saccharomycotina</taxon>
        <taxon>Saccharomycetes</taxon>
        <taxon>Phaffomycetales</taxon>
        <taxon>Phaffomycetaceae</taxon>
        <taxon>Cyberlindnera</taxon>
    </lineage>
</organism>
<feature type="region of interest" description="Disordered" evidence="2">
    <location>
        <begin position="42"/>
        <end position="61"/>
    </location>
</feature>
<accession>A0A061AYS9</accession>
<name>A0A061AYS9_CYBFA</name>
<evidence type="ECO:0000256" key="1">
    <source>
        <dbReference type="SAM" id="Coils"/>
    </source>
</evidence>
<dbReference type="VEuPathDB" id="FungiDB:BON22_2218"/>
<sequence length="157" mass="17685">MNDDCIYMITPNQRLTKVDSVTIPSLHKRAAALETQLSQITTTASNTKSSMSAQEKTRLEDAEKMTKGELKYVKSYLRIMETLKDVTSCEGKDSDCYDYEKEDDILDKIAREMKELKVAEKEVVEVQRRYSGCDDGDMCVGKLVDDLKDAQIGAAPQ</sequence>